<evidence type="ECO:0000313" key="3">
    <source>
        <dbReference type="Proteomes" id="UP000812961"/>
    </source>
</evidence>
<feature type="transmembrane region" description="Helical" evidence="1">
    <location>
        <begin position="34"/>
        <end position="59"/>
    </location>
</feature>
<name>A0ABS7GBX1_9BACT</name>
<feature type="transmembrane region" description="Helical" evidence="1">
    <location>
        <begin position="6"/>
        <end position="22"/>
    </location>
</feature>
<dbReference type="RefSeq" id="WP_220250383.1">
    <property type="nucleotide sequence ID" value="NZ_JAICCF010000002.1"/>
</dbReference>
<reference evidence="2 3" key="1">
    <citation type="submission" date="2021-08" db="EMBL/GenBank/DDBJ databases">
        <title>The genome sequence of Chitinophaga sp. B61.</title>
        <authorList>
            <person name="Zhang X."/>
        </authorList>
    </citation>
    <scope>NUCLEOTIDE SEQUENCE [LARGE SCALE GENOMIC DNA]</scope>
    <source>
        <strain evidence="2 3">B61</strain>
    </source>
</reference>
<keyword evidence="3" id="KW-1185">Reference proteome</keyword>
<feature type="transmembrane region" description="Helical" evidence="1">
    <location>
        <begin position="65"/>
        <end position="85"/>
    </location>
</feature>
<dbReference type="EMBL" id="JAICCF010000002">
    <property type="protein sequence ID" value="MBW8685167.1"/>
    <property type="molecule type" value="Genomic_DNA"/>
</dbReference>
<evidence type="ECO:0000313" key="2">
    <source>
        <dbReference type="EMBL" id="MBW8685167.1"/>
    </source>
</evidence>
<accession>A0ABS7GBX1</accession>
<keyword evidence="1" id="KW-0812">Transmembrane</keyword>
<evidence type="ECO:0000256" key="1">
    <source>
        <dbReference type="SAM" id="Phobius"/>
    </source>
</evidence>
<keyword evidence="1" id="KW-0472">Membrane</keyword>
<organism evidence="2 3">
    <name type="scientific">Chitinophaga rhizophila</name>
    <dbReference type="NCBI Taxonomy" id="2866212"/>
    <lineage>
        <taxon>Bacteria</taxon>
        <taxon>Pseudomonadati</taxon>
        <taxon>Bacteroidota</taxon>
        <taxon>Chitinophagia</taxon>
        <taxon>Chitinophagales</taxon>
        <taxon>Chitinophagaceae</taxon>
        <taxon>Chitinophaga</taxon>
    </lineage>
</organism>
<dbReference type="Proteomes" id="UP000812961">
    <property type="component" value="Unassembled WGS sequence"/>
</dbReference>
<protein>
    <submittedName>
        <fullName evidence="2">Uncharacterized protein</fullName>
    </submittedName>
</protein>
<gene>
    <name evidence="2" type="ORF">K1Y79_12580</name>
</gene>
<proteinExistence type="predicted"/>
<sequence>MTALLIGNLALASISAITYNMSRKGIQSENNSVFLLRVYGSMISRMMFCLAGITIYAVANRPHTSKITIFILMFFYAVYSVVENVSLQKITRRKN</sequence>
<keyword evidence="1" id="KW-1133">Transmembrane helix</keyword>
<comment type="caution">
    <text evidence="2">The sequence shown here is derived from an EMBL/GenBank/DDBJ whole genome shotgun (WGS) entry which is preliminary data.</text>
</comment>